<feature type="transmembrane region" description="Helical" evidence="6">
    <location>
        <begin position="155"/>
        <end position="176"/>
    </location>
</feature>
<accession>A0AAU7QFP2</accession>
<comment type="subcellular location">
    <subcellularLocation>
        <location evidence="1">Membrane</location>
        <topology evidence="1">Multi-pass membrane protein</topology>
    </subcellularLocation>
</comment>
<organism evidence="7">
    <name type="scientific">Acerihabitans sp. KWT182</name>
    <dbReference type="NCBI Taxonomy" id="3157919"/>
    <lineage>
        <taxon>Bacteria</taxon>
        <taxon>Pseudomonadati</taxon>
        <taxon>Pseudomonadota</taxon>
        <taxon>Gammaproteobacteria</taxon>
        <taxon>Enterobacterales</taxon>
        <taxon>Pectobacteriaceae</taxon>
        <taxon>Acerihabitans</taxon>
    </lineage>
</organism>
<evidence type="ECO:0000313" key="7">
    <source>
        <dbReference type="EMBL" id="XBS71979.1"/>
    </source>
</evidence>
<dbReference type="PANTHER" id="PTHR30569">
    <property type="entry name" value="CYTOSINE TRANSPORTER CODB"/>
    <property type="match status" value="1"/>
</dbReference>
<feature type="transmembrane region" description="Helical" evidence="6">
    <location>
        <begin position="307"/>
        <end position="327"/>
    </location>
</feature>
<dbReference type="InterPro" id="IPR001248">
    <property type="entry name" value="Pur-cyt_permease"/>
</dbReference>
<gene>
    <name evidence="7" type="ORF">ABK905_21605</name>
</gene>
<evidence type="ECO:0000256" key="2">
    <source>
        <dbReference type="ARBA" id="ARBA00008974"/>
    </source>
</evidence>
<evidence type="ECO:0000256" key="6">
    <source>
        <dbReference type="SAM" id="Phobius"/>
    </source>
</evidence>
<feature type="transmembrane region" description="Helical" evidence="6">
    <location>
        <begin position="227"/>
        <end position="252"/>
    </location>
</feature>
<dbReference type="PANTHER" id="PTHR30569:SF0">
    <property type="entry name" value="CYTOSINE PERMEASE"/>
    <property type="match status" value="1"/>
</dbReference>
<name>A0AAU7QFP2_9GAMM</name>
<dbReference type="GO" id="GO:0005886">
    <property type="term" value="C:plasma membrane"/>
    <property type="evidence" value="ECO:0007669"/>
    <property type="project" value="TreeGrafter"/>
</dbReference>
<protein>
    <submittedName>
        <fullName evidence="7">Cytosine permease</fullName>
    </submittedName>
</protein>
<sequence>MRQAENFTTDRVPPECRLSFLSIALVHAGMLTALDQFMLGAILGHTMSLGDAFIAITIASLVFGALTFALGYAGMKEGLTGTLLARWSGFGRIGSVLVSLVIAVSLLGWFGVQNAVFARGINHALRGMPGFGLSAAISGTFLTLLVAFGIKALKIAASIAVPLFIAVIAFISYQILSHQSMMAAMDPAPHVEDLSIPDAITIIIGGCIVATLMTPDITRYAKKSSHVFSMTLLTIFAGEYLINGLAIILSQALHTEDVVTIMAETTGGIGLLAVMFSTLRVNDLNLYSSSLGIANSFSVLTGKKANYTTITFAIGIMGTVLSLLGILDKFVDFLMFLGIVFPPIVSVMIVGYFMVKKNTKKLTFLRQNNALPADKDTPIIGWVAIFACIMGSLAGTVKGLGVPAINSMLIAGALYWSAESVKCYGWGIKDIFFRFFLIKVCRSIKSWFAS</sequence>
<feature type="transmembrane region" description="Helical" evidence="6">
    <location>
        <begin position="20"/>
        <end position="46"/>
    </location>
</feature>
<dbReference type="Gene3D" id="1.10.4160.10">
    <property type="entry name" value="Hydantoin permease"/>
    <property type="match status" value="1"/>
</dbReference>
<feature type="transmembrane region" description="Helical" evidence="6">
    <location>
        <begin position="93"/>
        <end position="111"/>
    </location>
</feature>
<dbReference type="CDD" id="cd11484">
    <property type="entry name" value="SLC-NCS1sbd_CobB-like"/>
    <property type="match status" value="1"/>
</dbReference>
<reference evidence="7" key="1">
    <citation type="submission" date="2024-06" db="EMBL/GenBank/DDBJ databases">
        <authorList>
            <person name="Coelho C."/>
            <person name="Bento M."/>
            <person name="Garcia E."/>
            <person name="Camelo A."/>
            <person name="Brandao I."/>
            <person name="Espirito Santo C."/>
            <person name="Trovao J."/>
            <person name="Verissimo A."/>
            <person name="Costa J."/>
            <person name="Tiago I."/>
        </authorList>
    </citation>
    <scope>NUCLEOTIDE SEQUENCE</scope>
    <source>
        <strain evidence="7">KWT182</strain>
    </source>
</reference>
<evidence type="ECO:0000256" key="4">
    <source>
        <dbReference type="ARBA" id="ARBA00022989"/>
    </source>
</evidence>
<proteinExistence type="inferred from homology"/>
<dbReference type="Pfam" id="PF02133">
    <property type="entry name" value="Transp_cyt_pur"/>
    <property type="match status" value="1"/>
</dbReference>
<feature type="transmembrane region" description="Helical" evidence="6">
    <location>
        <begin position="333"/>
        <end position="355"/>
    </location>
</feature>
<evidence type="ECO:0000256" key="5">
    <source>
        <dbReference type="ARBA" id="ARBA00023136"/>
    </source>
</evidence>
<keyword evidence="4 6" id="KW-1133">Transmembrane helix</keyword>
<feature type="transmembrane region" description="Helical" evidence="6">
    <location>
        <begin position="196"/>
        <end position="215"/>
    </location>
</feature>
<dbReference type="AlphaFoldDB" id="A0AAU7QFP2"/>
<dbReference type="GO" id="GO:0015209">
    <property type="term" value="F:cytosine transmembrane transporter activity"/>
    <property type="evidence" value="ECO:0007669"/>
    <property type="project" value="InterPro"/>
</dbReference>
<evidence type="ECO:0000256" key="3">
    <source>
        <dbReference type="ARBA" id="ARBA00022692"/>
    </source>
</evidence>
<evidence type="ECO:0000256" key="1">
    <source>
        <dbReference type="ARBA" id="ARBA00004141"/>
    </source>
</evidence>
<comment type="similarity">
    <text evidence="2">Belongs to the purine-cytosine permease (2.A.39) family.</text>
</comment>
<keyword evidence="3 6" id="KW-0812">Transmembrane</keyword>
<feature type="transmembrane region" description="Helical" evidence="6">
    <location>
        <begin position="131"/>
        <end position="148"/>
    </location>
</feature>
<feature type="transmembrane region" description="Helical" evidence="6">
    <location>
        <begin position="376"/>
        <end position="394"/>
    </location>
</feature>
<dbReference type="InterPro" id="IPR030191">
    <property type="entry name" value="CodB"/>
</dbReference>
<keyword evidence="5 6" id="KW-0472">Membrane</keyword>
<feature type="transmembrane region" description="Helical" evidence="6">
    <location>
        <begin position="52"/>
        <end position="73"/>
    </location>
</feature>
<dbReference type="EMBL" id="CP157947">
    <property type="protein sequence ID" value="XBS71979.1"/>
    <property type="molecule type" value="Genomic_DNA"/>
</dbReference>